<name>A0A5J6X0J8_9GAMM</name>
<keyword evidence="2" id="KW-1185">Reference proteome</keyword>
<sequence length="134" mass="15051">MQPHGDFQVQRQGAMVICRPSGPFNLDGARAYEAQFLDTVAPLLGQRWGIVEIASQFEAAGPEVMAHFRRQFDWCQRHGCRFLALVCEGAFKRYMAERIFADIPFEAMAHFGDEGTARQWLAHRLGGPRPAAGE</sequence>
<dbReference type="EMBL" id="CP040449">
    <property type="protein sequence ID" value="QFI56084.1"/>
    <property type="molecule type" value="Genomic_DNA"/>
</dbReference>
<protein>
    <recommendedName>
        <fullName evidence="3">STAS/SEC14 domain-containing protein</fullName>
    </recommendedName>
</protein>
<evidence type="ECO:0008006" key="3">
    <source>
        <dbReference type="Google" id="ProtNLM"/>
    </source>
</evidence>
<dbReference type="Proteomes" id="UP000594034">
    <property type="component" value="Chromosome"/>
</dbReference>
<accession>A0A5J6X0J8</accession>
<dbReference type="AlphaFoldDB" id="A0A5J6X0J8"/>
<proteinExistence type="predicted"/>
<organism evidence="1 2">
    <name type="scientific">Aeromonas simiae</name>
    <dbReference type="NCBI Taxonomy" id="218936"/>
    <lineage>
        <taxon>Bacteria</taxon>
        <taxon>Pseudomonadati</taxon>
        <taxon>Pseudomonadota</taxon>
        <taxon>Gammaproteobacteria</taxon>
        <taxon>Aeromonadales</taxon>
        <taxon>Aeromonadaceae</taxon>
        <taxon>Aeromonas</taxon>
    </lineage>
</organism>
<evidence type="ECO:0000313" key="2">
    <source>
        <dbReference type="Proteomes" id="UP000594034"/>
    </source>
</evidence>
<dbReference type="KEGG" id="asim:FE240_16240"/>
<reference evidence="1 2" key="1">
    <citation type="submission" date="2019-05" db="EMBL/GenBank/DDBJ databases">
        <title>OXA-830, a novel chromosomally encoded expanded-spectrum class D beta-lactamase in Aeromonas simiae.</title>
        <authorList>
            <person name="Zhou W."/>
            <person name="Chen Q."/>
        </authorList>
    </citation>
    <scope>NUCLEOTIDE SEQUENCE [LARGE SCALE GENOMIC DNA]</scope>
    <source>
        <strain evidence="1 2">A6</strain>
    </source>
</reference>
<dbReference type="RefSeq" id="WP_193002402.1">
    <property type="nucleotide sequence ID" value="NZ_CP040449.1"/>
</dbReference>
<gene>
    <name evidence="1" type="ORF">FE240_16240</name>
</gene>
<evidence type="ECO:0000313" key="1">
    <source>
        <dbReference type="EMBL" id="QFI56084.1"/>
    </source>
</evidence>